<organism evidence="1 2">
    <name type="scientific">Kosakonia sacchari</name>
    <dbReference type="NCBI Taxonomy" id="1158459"/>
    <lineage>
        <taxon>Bacteria</taxon>
        <taxon>Pseudomonadati</taxon>
        <taxon>Pseudomonadota</taxon>
        <taxon>Gammaproteobacteria</taxon>
        <taxon>Enterobacterales</taxon>
        <taxon>Enterobacteriaceae</taxon>
        <taxon>Kosakonia</taxon>
    </lineage>
</organism>
<gene>
    <name evidence="1" type="ORF">SAMN02927897_04463</name>
</gene>
<accession>A0A1G4ZBG5</accession>
<proteinExistence type="predicted"/>
<dbReference type="AlphaFoldDB" id="A0A1G4ZBG5"/>
<evidence type="ECO:0000313" key="2">
    <source>
        <dbReference type="Proteomes" id="UP000183569"/>
    </source>
</evidence>
<dbReference type="GeneID" id="23843648"/>
<sequence>MAIFYSNTTKGFYLDEMRDSYDAVKTWPDDAKEISDALYKSLMDGQANGKSIASDDDGAPVLITSKIDWNARAESHRQRLLTEASNATADWRTELQLDVISADDKASLIKWMAYIQKLKSIDLTNVAGSTDDSTAPDIPWPEKPQ</sequence>
<dbReference type="EMBL" id="FMUI01000021">
    <property type="protein sequence ID" value="SCX63022.1"/>
    <property type="molecule type" value="Genomic_DNA"/>
</dbReference>
<comment type="caution">
    <text evidence="1">The sequence shown here is derived from an EMBL/GenBank/DDBJ whole genome shotgun (WGS) entry which is preliminary data.</text>
</comment>
<reference evidence="1 2" key="1">
    <citation type="submission" date="2016-10" db="EMBL/GenBank/DDBJ databases">
        <authorList>
            <person name="Varghese N."/>
            <person name="Submissions S."/>
        </authorList>
    </citation>
    <scope>NUCLEOTIDE SEQUENCE [LARGE SCALE GENOMIC DNA]</scope>
    <source>
        <strain evidence="1 2">CGMCC 1.12102</strain>
    </source>
</reference>
<evidence type="ECO:0000313" key="1">
    <source>
        <dbReference type="EMBL" id="SCX63022.1"/>
    </source>
</evidence>
<protein>
    <submittedName>
        <fullName evidence="1">Virus tail fibre assembly protein, lambda gpK</fullName>
    </submittedName>
</protein>
<dbReference type="RefSeq" id="WP_017459934.1">
    <property type="nucleotide sequence ID" value="NZ_FMUI01000021.1"/>
</dbReference>
<dbReference type="Proteomes" id="UP000183569">
    <property type="component" value="Unassembled WGS sequence"/>
</dbReference>
<name>A0A1G4ZBG5_9ENTR</name>
<dbReference type="Pfam" id="PF02413">
    <property type="entry name" value="Caudo_TAP"/>
    <property type="match status" value="1"/>
</dbReference>
<dbReference type="InterPro" id="IPR003458">
    <property type="entry name" value="Phage_T4_Gp38_tail_assem"/>
</dbReference>